<dbReference type="EMBL" id="LAZR01000298">
    <property type="protein sequence ID" value="KKN76209.1"/>
    <property type="molecule type" value="Genomic_DNA"/>
</dbReference>
<protein>
    <submittedName>
        <fullName evidence="1">Uncharacterized protein</fullName>
    </submittedName>
</protein>
<sequence length="53" mass="5876">MKCSEGSKGIVNVIHLTCDDILTDKSVNTLEQSISLIESQVEMLRILEGLDKK</sequence>
<proteinExistence type="predicted"/>
<comment type="caution">
    <text evidence="1">The sequence shown here is derived from an EMBL/GenBank/DDBJ whole genome shotgun (WGS) entry which is preliminary data.</text>
</comment>
<organism evidence="1">
    <name type="scientific">marine sediment metagenome</name>
    <dbReference type="NCBI Taxonomy" id="412755"/>
    <lineage>
        <taxon>unclassified sequences</taxon>
        <taxon>metagenomes</taxon>
        <taxon>ecological metagenomes</taxon>
    </lineage>
</organism>
<reference evidence="1" key="1">
    <citation type="journal article" date="2015" name="Nature">
        <title>Complex archaea that bridge the gap between prokaryotes and eukaryotes.</title>
        <authorList>
            <person name="Spang A."/>
            <person name="Saw J.H."/>
            <person name="Jorgensen S.L."/>
            <person name="Zaremba-Niedzwiedzka K."/>
            <person name="Martijn J."/>
            <person name="Lind A.E."/>
            <person name="van Eijk R."/>
            <person name="Schleper C."/>
            <person name="Guy L."/>
            <person name="Ettema T.J."/>
        </authorList>
    </citation>
    <scope>NUCLEOTIDE SEQUENCE</scope>
</reference>
<accession>A0A0F9TAJ4</accession>
<gene>
    <name evidence="1" type="ORF">LCGC14_0372350</name>
</gene>
<dbReference type="AlphaFoldDB" id="A0A0F9TAJ4"/>
<evidence type="ECO:0000313" key="1">
    <source>
        <dbReference type="EMBL" id="KKN76209.1"/>
    </source>
</evidence>
<name>A0A0F9TAJ4_9ZZZZ</name>